<evidence type="ECO:0000256" key="5">
    <source>
        <dbReference type="ARBA" id="ARBA00023002"/>
    </source>
</evidence>
<dbReference type="Proteomes" id="UP000043763">
    <property type="component" value="Unassembled WGS sequence"/>
</dbReference>
<dbReference type="GO" id="GO:0016491">
    <property type="term" value="F:oxidoreductase activity"/>
    <property type="evidence" value="ECO:0007669"/>
    <property type="project" value="UniProtKB-KW"/>
</dbReference>
<name>A0A0G4K4P9_9SPIR</name>
<evidence type="ECO:0000256" key="1">
    <source>
        <dbReference type="ARBA" id="ARBA00001974"/>
    </source>
</evidence>
<evidence type="ECO:0000313" key="10">
    <source>
        <dbReference type="Proteomes" id="UP000043763"/>
    </source>
</evidence>
<evidence type="ECO:0000259" key="7">
    <source>
        <dbReference type="Pfam" id="PF02852"/>
    </source>
</evidence>
<dbReference type="PANTHER" id="PTHR43429:SF1">
    <property type="entry name" value="NAD(P)H SULFUR OXIDOREDUCTASE (COA-DEPENDENT)"/>
    <property type="match status" value="1"/>
</dbReference>
<proteinExistence type="inferred from homology"/>
<comment type="cofactor">
    <cofactor evidence="1">
        <name>FAD</name>
        <dbReference type="ChEBI" id="CHEBI:57692"/>
    </cofactor>
</comment>
<feature type="domain" description="Pyridine nucleotide-disulphide oxidoreductase dimerisation" evidence="7">
    <location>
        <begin position="338"/>
        <end position="443"/>
    </location>
</feature>
<evidence type="ECO:0000256" key="3">
    <source>
        <dbReference type="ARBA" id="ARBA00022630"/>
    </source>
</evidence>
<dbReference type="Gene3D" id="3.30.390.30">
    <property type="match status" value="1"/>
</dbReference>
<dbReference type="SUPFAM" id="SSF51905">
    <property type="entry name" value="FAD/NAD(P)-binding domain"/>
    <property type="match status" value="1"/>
</dbReference>
<evidence type="ECO:0000256" key="6">
    <source>
        <dbReference type="ARBA" id="ARBA00023284"/>
    </source>
</evidence>
<evidence type="ECO:0000313" key="9">
    <source>
        <dbReference type="EMBL" id="CRF32063.1"/>
    </source>
</evidence>
<dbReference type="OrthoDB" id="9802028at2"/>
<dbReference type="AlphaFoldDB" id="A0A0G4K4P9"/>
<keyword evidence="5 9" id="KW-0560">Oxidoreductase</keyword>
<dbReference type="InterPro" id="IPR050260">
    <property type="entry name" value="FAD-bd_OxRdtase"/>
</dbReference>
<feature type="domain" description="FAD/NAD(P)-binding" evidence="8">
    <location>
        <begin position="1"/>
        <end position="315"/>
    </location>
</feature>
<dbReference type="PRINTS" id="PR00469">
    <property type="entry name" value="PNDRDTASEII"/>
</dbReference>
<evidence type="ECO:0000256" key="2">
    <source>
        <dbReference type="ARBA" id="ARBA00009130"/>
    </source>
</evidence>
<protein>
    <submittedName>
        <fullName evidence="9">Probable NADH oxidase</fullName>
        <ecNumber evidence="9">1.6.99.3</ecNumber>
    </submittedName>
</protein>
<keyword evidence="10" id="KW-1185">Reference proteome</keyword>
<dbReference type="Pfam" id="PF07992">
    <property type="entry name" value="Pyr_redox_2"/>
    <property type="match status" value="1"/>
</dbReference>
<gene>
    <name evidence="9" type="ORF">BRSU_0549</name>
</gene>
<dbReference type="PANTHER" id="PTHR43429">
    <property type="entry name" value="PYRIDINE NUCLEOTIDE-DISULFIDE OXIDOREDUCTASE DOMAIN-CONTAINING"/>
    <property type="match status" value="1"/>
</dbReference>
<dbReference type="InterPro" id="IPR023753">
    <property type="entry name" value="FAD/NAD-binding_dom"/>
</dbReference>
<comment type="similarity">
    <text evidence="2">Belongs to the class-III pyridine nucleotide-disulfide oxidoreductase family.</text>
</comment>
<dbReference type="Pfam" id="PF02852">
    <property type="entry name" value="Pyr_redox_dim"/>
    <property type="match status" value="1"/>
</dbReference>
<evidence type="ECO:0000256" key="4">
    <source>
        <dbReference type="ARBA" id="ARBA00022827"/>
    </source>
</evidence>
<organism evidence="9 10">
    <name type="scientific">Brachyspira suanatina</name>
    <dbReference type="NCBI Taxonomy" id="381802"/>
    <lineage>
        <taxon>Bacteria</taxon>
        <taxon>Pseudomonadati</taxon>
        <taxon>Spirochaetota</taxon>
        <taxon>Spirochaetia</taxon>
        <taxon>Brachyspirales</taxon>
        <taxon>Brachyspiraceae</taxon>
        <taxon>Brachyspira</taxon>
    </lineage>
</organism>
<keyword evidence="4" id="KW-0274">FAD</keyword>
<dbReference type="SUPFAM" id="SSF55424">
    <property type="entry name" value="FAD/NAD-linked reductases, dimerisation (C-terminal) domain"/>
    <property type="match status" value="1"/>
</dbReference>
<keyword evidence="3" id="KW-0285">Flavoprotein</keyword>
<dbReference type="PRINTS" id="PR00368">
    <property type="entry name" value="FADPNR"/>
</dbReference>
<sequence length="452" mass="50338">MKVIVIGCNHAGTWAVKTLKATDPNCQVVTYDRNDNISFLACGIALWVGGVVKDPKGLFYASPESLKSEGIEVHMGHDVTKIDWANKKLYVKELKTGKEFEDTYDKLILATGSWPVTPPIEGLKQEGTTYGLKKGIFFSKLYQQGQDIIDEIAKPEVKKVMVVGAGYIGVELIEAFKNHGKEVILMEALPRVMGNYFDKEITDEAEKRIKEAGIEMHLGETVKKFEGDDRVKKVVTDKGSYEVDMVVMSVGFRPNNELYKDYLETLPNGAIVVDTTMKTTKDPDVYAIGDCATVYSRASEKQEYIALATNAVRMGIVAANNALGKHVEYCGTQGSNAICVFGYNMASTGWSEETAKKKGLKVKSNFFKDAERPEFMPTYEDVLVKIIYEEDSRRLLGAQIASKHNHAEAIHAFSLAIQNGMTVDQFALSDFFFLPHYNKPLSWMTMVAYTAK</sequence>
<dbReference type="RefSeq" id="WP_048593675.1">
    <property type="nucleotide sequence ID" value="NZ_CVLB01000001.1"/>
</dbReference>
<dbReference type="EC" id="1.6.99.3" evidence="9"/>
<dbReference type="EMBL" id="CVLB01000001">
    <property type="protein sequence ID" value="CRF32063.1"/>
    <property type="molecule type" value="Genomic_DNA"/>
</dbReference>
<keyword evidence="6" id="KW-0676">Redox-active center</keyword>
<dbReference type="Gene3D" id="3.50.50.60">
    <property type="entry name" value="FAD/NAD(P)-binding domain"/>
    <property type="match status" value="2"/>
</dbReference>
<dbReference type="InterPro" id="IPR036188">
    <property type="entry name" value="FAD/NAD-bd_sf"/>
</dbReference>
<dbReference type="InterPro" id="IPR004099">
    <property type="entry name" value="Pyr_nucl-diS_OxRdtase_dimer"/>
</dbReference>
<accession>A0A0G4K4P9</accession>
<dbReference type="InterPro" id="IPR016156">
    <property type="entry name" value="FAD/NAD-linked_Rdtase_dimer_sf"/>
</dbReference>
<reference evidence="10" key="1">
    <citation type="submission" date="2015-04" db="EMBL/GenBank/DDBJ databases">
        <authorList>
            <person name="Mushtaq Mamoona"/>
        </authorList>
    </citation>
    <scope>NUCLEOTIDE SEQUENCE [LARGE SCALE GENOMIC DNA]</scope>
    <source>
        <strain evidence="10">AN4859/03</strain>
    </source>
</reference>
<evidence type="ECO:0000259" key="8">
    <source>
        <dbReference type="Pfam" id="PF07992"/>
    </source>
</evidence>